<dbReference type="SUPFAM" id="SSF56042">
    <property type="entry name" value="PurM C-terminal domain-like"/>
    <property type="match status" value="1"/>
</dbReference>
<dbReference type="GO" id="GO:0006189">
    <property type="term" value="P:'de novo' IMP biosynthetic process"/>
    <property type="evidence" value="ECO:0007669"/>
    <property type="project" value="UniProtKB-UniRule"/>
</dbReference>
<organism evidence="16 17">
    <name type="scientific">Quadrisphaera setariae</name>
    <dbReference type="NCBI Taxonomy" id="2593304"/>
    <lineage>
        <taxon>Bacteria</taxon>
        <taxon>Bacillati</taxon>
        <taxon>Actinomycetota</taxon>
        <taxon>Actinomycetes</taxon>
        <taxon>Kineosporiales</taxon>
        <taxon>Kineosporiaceae</taxon>
        <taxon>Quadrisphaera</taxon>
    </lineage>
</organism>
<dbReference type="InterPro" id="IPR016188">
    <property type="entry name" value="PurM-like_N"/>
</dbReference>
<dbReference type="FunFam" id="3.30.1330.10:FF:000001">
    <property type="entry name" value="Phosphoribosylformylglycinamidine cyclo-ligase"/>
    <property type="match status" value="1"/>
</dbReference>
<comment type="similarity">
    <text evidence="2 12">Belongs to the AIR synthase family.</text>
</comment>
<dbReference type="HAMAP" id="MF_00741">
    <property type="entry name" value="AIRS"/>
    <property type="match status" value="1"/>
</dbReference>
<name>A0A5C8ZE50_9ACTN</name>
<feature type="region of interest" description="Disordered" evidence="13">
    <location>
        <begin position="366"/>
        <end position="386"/>
    </location>
</feature>
<dbReference type="GO" id="GO:0046084">
    <property type="term" value="P:adenine biosynthetic process"/>
    <property type="evidence" value="ECO:0007669"/>
    <property type="project" value="TreeGrafter"/>
</dbReference>
<dbReference type="AlphaFoldDB" id="A0A5C8ZE50"/>
<keyword evidence="6 12" id="KW-0547">Nucleotide-binding</keyword>
<proteinExistence type="inferred from homology"/>
<dbReference type="InterPro" id="IPR004733">
    <property type="entry name" value="PurM_cligase"/>
</dbReference>
<dbReference type="InterPro" id="IPR010918">
    <property type="entry name" value="PurM-like_C_dom"/>
</dbReference>
<evidence type="ECO:0000256" key="9">
    <source>
        <dbReference type="ARBA" id="ARBA00032931"/>
    </source>
</evidence>
<feature type="domain" description="PurM-like C-terminal" evidence="15">
    <location>
        <begin position="198"/>
        <end position="359"/>
    </location>
</feature>
<evidence type="ECO:0000256" key="13">
    <source>
        <dbReference type="SAM" id="MobiDB-lite"/>
    </source>
</evidence>
<dbReference type="CDD" id="cd02196">
    <property type="entry name" value="PurM"/>
    <property type="match status" value="1"/>
</dbReference>
<accession>A0A5C8ZE50</accession>
<dbReference type="GO" id="GO:0005524">
    <property type="term" value="F:ATP binding"/>
    <property type="evidence" value="ECO:0007669"/>
    <property type="project" value="UniProtKB-KW"/>
</dbReference>
<evidence type="ECO:0000256" key="12">
    <source>
        <dbReference type="HAMAP-Rule" id="MF_00741"/>
    </source>
</evidence>
<evidence type="ECO:0000256" key="1">
    <source>
        <dbReference type="ARBA" id="ARBA00004686"/>
    </source>
</evidence>
<dbReference type="OrthoDB" id="9777881at2"/>
<dbReference type="PANTHER" id="PTHR10520">
    <property type="entry name" value="TRIFUNCTIONAL PURINE BIOSYNTHETIC PROTEIN ADENOSINE-3-RELATED"/>
    <property type="match status" value="1"/>
</dbReference>
<dbReference type="Pfam" id="PF02769">
    <property type="entry name" value="AIRS_C"/>
    <property type="match status" value="1"/>
</dbReference>
<dbReference type="EC" id="6.3.3.1" evidence="3 12"/>
<dbReference type="RefSeq" id="WP_147926509.1">
    <property type="nucleotide sequence ID" value="NZ_VKAC01000006.1"/>
</dbReference>
<keyword evidence="12" id="KW-0963">Cytoplasm</keyword>
<feature type="domain" description="PurM-like N-terminal" evidence="14">
    <location>
        <begin position="79"/>
        <end position="184"/>
    </location>
</feature>
<evidence type="ECO:0000256" key="5">
    <source>
        <dbReference type="ARBA" id="ARBA00022598"/>
    </source>
</evidence>
<keyword evidence="7 12" id="KW-0067">ATP-binding</keyword>
<dbReference type="Pfam" id="PF00586">
    <property type="entry name" value="AIRS"/>
    <property type="match status" value="1"/>
</dbReference>
<dbReference type="InterPro" id="IPR036676">
    <property type="entry name" value="PurM-like_C_sf"/>
</dbReference>
<comment type="caution">
    <text evidence="16">The sequence shown here is derived from an EMBL/GenBank/DDBJ whole genome shotgun (WGS) entry which is preliminary data.</text>
</comment>
<evidence type="ECO:0000259" key="15">
    <source>
        <dbReference type="Pfam" id="PF02769"/>
    </source>
</evidence>
<evidence type="ECO:0000256" key="7">
    <source>
        <dbReference type="ARBA" id="ARBA00022840"/>
    </source>
</evidence>
<dbReference type="GO" id="GO:0004637">
    <property type="term" value="F:phosphoribosylamine-glycine ligase activity"/>
    <property type="evidence" value="ECO:0007669"/>
    <property type="project" value="TreeGrafter"/>
</dbReference>
<evidence type="ECO:0000313" key="17">
    <source>
        <dbReference type="Proteomes" id="UP000321234"/>
    </source>
</evidence>
<evidence type="ECO:0000256" key="4">
    <source>
        <dbReference type="ARBA" id="ARBA00020367"/>
    </source>
</evidence>
<evidence type="ECO:0000259" key="14">
    <source>
        <dbReference type="Pfam" id="PF00586"/>
    </source>
</evidence>
<keyword evidence="17" id="KW-1185">Reference proteome</keyword>
<evidence type="ECO:0000256" key="11">
    <source>
        <dbReference type="ARBA" id="ARBA00049057"/>
    </source>
</evidence>
<evidence type="ECO:0000313" key="16">
    <source>
        <dbReference type="EMBL" id="TXR56077.1"/>
    </source>
</evidence>
<dbReference type="PANTHER" id="PTHR10520:SF12">
    <property type="entry name" value="TRIFUNCTIONAL PURINE BIOSYNTHETIC PROTEIN ADENOSINE-3"/>
    <property type="match status" value="1"/>
</dbReference>
<dbReference type="NCBIfam" id="TIGR00878">
    <property type="entry name" value="purM"/>
    <property type="match status" value="1"/>
</dbReference>
<dbReference type="GO" id="GO:0004641">
    <property type="term" value="F:phosphoribosylformylglycinamidine cyclo-ligase activity"/>
    <property type="evidence" value="ECO:0007669"/>
    <property type="project" value="UniProtKB-UniRule"/>
</dbReference>
<protein>
    <recommendedName>
        <fullName evidence="4 12">Phosphoribosylformylglycinamidine cyclo-ligase</fullName>
        <ecNumber evidence="3 12">6.3.3.1</ecNumber>
    </recommendedName>
    <alternativeName>
        <fullName evidence="9 12">AIR synthase</fullName>
    </alternativeName>
    <alternativeName>
        <fullName evidence="10 12">AIRS</fullName>
    </alternativeName>
    <alternativeName>
        <fullName evidence="8 12">Phosphoribosyl-aminoimidazole synthetase</fullName>
    </alternativeName>
</protein>
<dbReference type="GO" id="GO:0005829">
    <property type="term" value="C:cytosol"/>
    <property type="evidence" value="ECO:0007669"/>
    <property type="project" value="TreeGrafter"/>
</dbReference>
<dbReference type="EMBL" id="VKAC01000006">
    <property type="protein sequence ID" value="TXR56077.1"/>
    <property type="molecule type" value="Genomic_DNA"/>
</dbReference>
<evidence type="ECO:0000256" key="2">
    <source>
        <dbReference type="ARBA" id="ARBA00010280"/>
    </source>
</evidence>
<keyword evidence="5 12" id="KW-0436">Ligase</keyword>
<evidence type="ECO:0000256" key="10">
    <source>
        <dbReference type="ARBA" id="ARBA00033093"/>
    </source>
</evidence>
<evidence type="ECO:0000256" key="8">
    <source>
        <dbReference type="ARBA" id="ARBA00031908"/>
    </source>
</evidence>
<comment type="catalytic activity">
    <reaction evidence="11 12">
        <text>2-formamido-N(1)-(5-O-phospho-beta-D-ribosyl)acetamidine + ATP = 5-amino-1-(5-phospho-beta-D-ribosyl)imidazole + ADP + phosphate + H(+)</text>
        <dbReference type="Rhea" id="RHEA:23032"/>
        <dbReference type="ChEBI" id="CHEBI:15378"/>
        <dbReference type="ChEBI" id="CHEBI:30616"/>
        <dbReference type="ChEBI" id="CHEBI:43474"/>
        <dbReference type="ChEBI" id="CHEBI:137981"/>
        <dbReference type="ChEBI" id="CHEBI:147287"/>
        <dbReference type="ChEBI" id="CHEBI:456216"/>
        <dbReference type="EC" id="6.3.3.1"/>
    </reaction>
</comment>
<gene>
    <name evidence="12" type="primary">purM</name>
    <name evidence="16" type="ORF">FMM08_11585</name>
</gene>
<reference evidence="16 17" key="1">
    <citation type="submission" date="2019-07" db="EMBL/GenBank/DDBJ databases">
        <title>Quadrisphaera sp. strain DD2A genome sequencing and assembly.</title>
        <authorList>
            <person name="Kim I."/>
        </authorList>
    </citation>
    <scope>NUCLEOTIDE SEQUENCE [LARGE SCALE GENOMIC DNA]</scope>
    <source>
        <strain evidence="16 17">DD2A</strain>
    </source>
</reference>
<evidence type="ECO:0000256" key="6">
    <source>
        <dbReference type="ARBA" id="ARBA00022741"/>
    </source>
</evidence>
<dbReference type="Proteomes" id="UP000321234">
    <property type="component" value="Unassembled WGS sequence"/>
</dbReference>
<dbReference type="Gene3D" id="3.30.1330.10">
    <property type="entry name" value="PurM-like, N-terminal domain"/>
    <property type="match status" value="1"/>
</dbReference>
<keyword evidence="12" id="KW-0658">Purine biosynthesis</keyword>
<dbReference type="InterPro" id="IPR036921">
    <property type="entry name" value="PurM-like_N_sf"/>
</dbReference>
<comment type="pathway">
    <text evidence="1 12">Purine metabolism; IMP biosynthesis via de novo pathway; 5-amino-1-(5-phospho-D-ribosyl)imidazole from N(2)-formyl-N(1)-(5-phospho-D-ribosyl)glycinamide: step 2/2.</text>
</comment>
<dbReference type="SUPFAM" id="SSF55326">
    <property type="entry name" value="PurM N-terminal domain-like"/>
    <property type="match status" value="1"/>
</dbReference>
<dbReference type="Gene3D" id="3.90.650.10">
    <property type="entry name" value="PurM-like C-terminal domain"/>
    <property type="match status" value="1"/>
</dbReference>
<comment type="subcellular location">
    <subcellularLocation>
        <location evidence="12">Cytoplasm</location>
    </subcellularLocation>
</comment>
<dbReference type="UniPathway" id="UPA00074">
    <property type="reaction ID" value="UER00129"/>
</dbReference>
<sequence length="386" mass="38881">MSTSTPSAPSSPTTAAATSSTAAHGAYAKAGVDVEAGDRAVVLMKEAVARTHGAQVLGGTGGFAGLFDASALLGYRRPLLATSTDGVGTKVAVAQALDVHDTVGQDLVAMVVDDLVVCGARPLFMTDYIACGRVVPERIAAVVGGIARACEEVGAALVGGETAEHPGLLGPDEYDVAGAATGVVDADALLGPDRVLSGDVVVAMASSGLHSNGYSLVRRLLADAGWGYERHVDELGRTVGEELLEPTALYTKPCLALADALGDQLHAFSHVTGGGLAANLARVLPAHLDAEVDRSTWMPQPVFRVLAGLGGVSREDAEVTWNQGVGMVAVLDAGAASSALEVLRSSGVHAWVAGAVSPADTRATATVRGSKGVDGGGARLVGDHPA</sequence>
<evidence type="ECO:0000256" key="3">
    <source>
        <dbReference type="ARBA" id="ARBA00013047"/>
    </source>
</evidence>